<dbReference type="SUPFAM" id="SSF53822">
    <property type="entry name" value="Periplasmic binding protein-like I"/>
    <property type="match status" value="1"/>
</dbReference>
<dbReference type="InterPro" id="IPR010982">
    <property type="entry name" value="Lambda_DNA-bd_dom_sf"/>
</dbReference>
<dbReference type="GO" id="GO:0000976">
    <property type="term" value="F:transcription cis-regulatory region binding"/>
    <property type="evidence" value="ECO:0007669"/>
    <property type="project" value="TreeGrafter"/>
</dbReference>
<dbReference type="Pfam" id="PF13407">
    <property type="entry name" value="Peripla_BP_4"/>
    <property type="match status" value="1"/>
</dbReference>
<gene>
    <name evidence="5" type="ORF">EB233_02155</name>
</gene>
<dbReference type="Pfam" id="PF00356">
    <property type="entry name" value="LacI"/>
    <property type="match status" value="1"/>
</dbReference>
<dbReference type="InterPro" id="IPR000843">
    <property type="entry name" value="HTH_LacI"/>
</dbReference>
<dbReference type="KEGG" id="merd:EB233_02155"/>
<organism evidence="5 6">
    <name type="scientific">Mesorhizobium erdmanii</name>
    <dbReference type="NCBI Taxonomy" id="1777866"/>
    <lineage>
        <taxon>Bacteria</taxon>
        <taxon>Pseudomonadati</taxon>
        <taxon>Pseudomonadota</taxon>
        <taxon>Alphaproteobacteria</taxon>
        <taxon>Hyphomicrobiales</taxon>
        <taxon>Phyllobacteriaceae</taxon>
        <taxon>Mesorhizobium</taxon>
    </lineage>
</organism>
<evidence type="ECO:0000259" key="4">
    <source>
        <dbReference type="PROSITE" id="PS50932"/>
    </source>
</evidence>
<sequence length="343" mass="37800">MSKRPTISDLARISGVSVATVDRVLNNRLPVREETARRVYETATEIGYHAAGLIKQRMRHELPEYRLGFLLLRGNDVFYTEFARQLELAVTQSQRFRGVAIIDFASSLTPDEIVERTRKLAAKCRAVALVGPDHPTLTVTVEEMKARGMPVFSLLSDFAAGIREGYIGLDNRKVGRTAAWMISKAAKRPGKVALFVGSHRFHGHELREIGFRSFFREQAPDFTLLETLVNLEANQITQDTLLELLGRHPDLVGCYVAGGGMEGAVAALRQARPTEMPAVVCNEITAVSRSALADGILTMVISTPLPALCRELMELMAHAIETGAANAPGQTFLPFEVYLPENI</sequence>
<reference evidence="5 6" key="1">
    <citation type="submission" date="2018-10" db="EMBL/GenBank/DDBJ databases">
        <authorList>
            <person name="Perry B.J."/>
            <person name="Sullivan J.T."/>
            <person name="Murphy R.J.T."/>
            <person name="Ramsay J.P."/>
            <person name="Ronson C.W."/>
        </authorList>
    </citation>
    <scope>NUCLEOTIDE SEQUENCE [LARGE SCALE GENOMIC DNA]</scope>
    <source>
        <strain evidence="5 6">NZP2014</strain>
    </source>
</reference>
<dbReference type="InterPro" id="IPR025997">
    <property type="entry name" value="SBP_2_dom"/>
</dbReference>
<dbReference type="CDD" id="cd01392">
    <property type="entry name" value="HTH_LacI"/>
    <property type="match status" value="1"/>
</dbReference>
<dbReference type="PANTHER" id="PTHR30146">
    <property type="entry name" value="LACI-RELATED TRANSCRIPTIONAL REPRESSOR"/>
    <property type="match status" value="1"/>
</dbReference>
<dbReference type="RefSeq" id="WP_064990269.1">
    <property type="nucleotide sequence ID" value="NZ_CP033361.1"/>
</dbReference>
<evidence type="ECO:0000313" key="5">
    <source>
        <dbReference type="EMBL" id="QKC74482.1"/>
    </source>
</evidence>
<accession>A0A6M7UC30</accession>
<dbReference type="PROSITE" id="PS00356">
    <property type="entry name" value="HTH_LACI_1"/>
    <property type="match status" value="1"/>
</dbReference>
<dbReference type="SUPFAM" id="SSF47413">
    <property type="entry name" value="lambda repressor-like DNA-binding domains"/>
    <property type="match status" value="1"/>
</dbReference>
<keyword evidence="6" id="KW-1185">Reference proteome</keyword>
<evidence type="ECO:0000256" key="1">
    <source>
        <dbReference type="ARBA" id="ARBA00023015"/>
    </source>
</evidence>
<dbReference type="Gene3D" id="1.10.260.40">
    <property type="entry name" value="lambda repressor-like DNA-binding domains"/>
    <property type="match status" value="1"/>
</dbReference>
<dbReference type="PROSITE" id="PS50932">
    <property type="entry name" value="HTH_LACI_2"/>
    <property type="match status" value="1"/>
</dbReference>
<feature type="domain" description="HTH lacI-type" evidence="4">
    <location>
        <begin position="5"/>
        <end position="60"/>
    </location>
</feature>
<evidence type="ECO:0000313" key="6">
    <source>
        <dbReference type="Proteomes" id="UP000503339"/>
    </source>
</evidence>
<name>A0A6M7UC30_9HYPH</name>
<evidence type="ECO:0000256" key="2">
    <source>
        <dbReference type="ARBA" id="ARBA00023125"/>
    </source>
</evidence>
<dbReference type="GO" id="GO:0003700">
    <property type="term" value="F:DNA-binding transcription factor activity"/>
    <property type="evidence" value="ECO:0007669"/>
    <property type="project" value="TreeGrafter"/>
</dbReference>
<protein>
    <submittedName>
        <fullName evidence="5">LacI family DNA-binding transcriptional regulator</fullName>
    </submittedName>
</protein>
<proteinExistence type="predicted"/>
<dbReference type="Gene3D" id="3.40.50.2300">
    <property type="match status" value="1"/>
</dbReference>
<dbReference type="CDD" id="cd06307">
    <property type="entry name" value="PBP1_sugar_binding"/>
    <property type="match status" value="1"/>
</dbReference>
<dbReference type="SMART" id="SM00354">
    <property type="entry name" value="HTH_LACI"/>
    <property type="match status" value="1"/>
</dbReference>
<evidence type="ECO:0000256" key="3">
    <source>
        <dbReference type="ARBA" id="ARBA00023163"/>
    </source>
</evidence>
<dbReference type="AlphaFoldDB" id="A0A6M7UC30"/>
<dbReference type="InterPro" id="IPR028082">
    <property type="entry name" value="Peripla_BP_I"/>
</dbReference>
<dbReference type="EMBL" id="CP033361">
    <property type="protein sequence ID" value="QKC74482.1"/>
    <property type="molecule type" value="Genomic_DNA"/>
</dbReference>
<dbReference type="Proteomes" id="UP000503339">
    <property type="component" value="Chromosome"/>
</dbReference>
<dbReference type="PANTHER" id="PTHR30146:SF152">
    <property type="entry name" value="TRANSCRIPTIONAL REGULATORY PROTEIN"/>
    <property type="match status" value="1"/>
</dbReference>
<keyword evidence="3" id="KW-0804">Transcription</keyword>
<keyword evidence="2 5" id="KW-0238">DNA-binding</keyword>
<keyword evidence="1" id="KW-0805">Transcription regulation</keyword>